<gene>
    <name evidence="2" type="ORF">BDD14_1703</name>
</gene>
<reference evidence="2 3" key="1">
    <citation type="submission" date="2019-02" db="EMBL/GenBank/DDBJ databases">
        <title>Genomic Encyclopedia of Archaeal and Bacterial Type Strains, Phase II (KMG-II): from individual species to whole genera.</title>
        <authorList>
            <person name="Goeker M."/>
        </authorList>
    </citation>
    <scope>NUCLEOTIDE SEQUENCE [LARGE SCALE GENOMIC DNA]</scope>
    <source>
        <strain evidence="2 3">DSM 18101</strain>
    </source>
</reference>
<dbReference type="Proteomes" id="UP000292958">
    <property type="component" value="Unassembled WGS sequence"/>
</dbReference>
<evidence type="ECO:0000313" key="2">
    <source>
        <dbReference type="EMBL" id="RZU40257.1"/>
    </source>
</evidence>
<name>A0A4Q7YRD0_9BACT</name>
<keyword evidence="1" id="KW-1133">Transmembrane helix</keyword>
<keyword evidence="3" id="KW-1185">Reference proteome</keyword>
<protein>
    <submittedName>
        <fullName evidence="2">Uncharacterized protein</fullName>
    </submittedName>
</protein>
<proteinExistence type="predicted"/>
<comment type="caution">
    <text evidence="2">The sequence shown here is derived from an EMBL/GenBank/DDBJ whole genome shotgun (WGS) entry which is preliminary data.</text>
</comment>
<keyword evidence="1" id="KW-0812">Transmembrane</keyword>
<organism evidence="2 3">
    <name type="scientific">Edaphobacter modestus</name>
    <dbReference type="NCBI Taxonomy" id="388466"/>
    <lineage>
        <taxon>Bacteria</taxon>
        <taxon>Pseudomonadati</taxon>
        <taxon>Acidobacteriota</taxon>
        <taxon>Terriglobia</taxon>
        <taxon>Terriglobales</taxon>
        <taxon>Acidobacteriaceae</taxon>
        <taxon>Edaphobacter</taxon>
    </lineage>
</organism>
<dbReference type="AlphaFoldDB" id="A0A4Q7YRD0"/>
<evidence type="ECO:0000313" key="3">
    <source>
        <dbReference type="Proteomes" id="UP000292958"/>
    </source>
</evidence>
<feature type="transmembrane region" description="Helical" evidence="1">
    <location>
        <begin position="67"/>
        <end position="92"/>
    </location>
</feature>
<sequence length="101" mass="11503">MAVQNRGWPLRDQIPDITAPSTNTEYSAICMNEVWLGQNAIPTTPSVPTAIPESADDNFVLMYRNPILIYFYGFHLAILCGTRHTTIIPFVVRHLRRCKKN</sequence>
<keyword evidence="1" id="KW-0472">Membrane</keyword>
<dbReference type="EMBL" id="SHKW01000001">
    <property type="protein sequence ID" value="RZU40257.1"/>
    <property type="molecule type" value="Genomic_DNA"/>
</dbReference>
<accession>A0A4Q7YRD0</accession>
<evidence type="ECO:0000256" key="1">
    <source>
        <dbReference type="SAM" id="Phobius"/>
    </source>
</evidence>